<evidence type="ECO:0000256" key="1">
    <source>
        <dbReference type="ARBA" id="ARBA00012552"/>
    </source>
</evidence>
<dbReference type="InterPro" id="IPR014014">
    <property type="entry name" value="RNA_helicase_DEAD_Q_motif"/>
</dbReference>
<dbReference type="EnsemblMetazoa" id="XM_038208516.1">
    <property type="protein sequence ID" value="XP_038064444.1"/>
    <property type="gene ID" value="LOC119734892"/>
</dbReference>
<comment type="catalytic activity">
    <reaction evidence="6">
        <text>ATP + H2O = ADP + phosphate + H(+)</text>
        <dbReference type="Rhea" id="RHEA:13065"/>
        <dbReference type="ChEBI" id="CHEBI:15377"/>
        <dbReference type="ChEBI" id="CHEBI:15378"/>
        <dbReference type="ChEBI" id="CHEBI:30616"/>
        <dbReference type="ChEBI" id="CHEBI:43474"/>
        <dbReference type="ChEBI" id="CHEBI:456216"/>
        <dbReference type="EC" id="3.6.4.13"/>
    </reaction>
</comment>
<feature type="domain" description="Helicase C-terminal" evidence="10">
    <location>
        <begin position="349"/>
        <end position="500"/>
    </location>
</feature>
<dbReference type="CDD" id="cd18787">
    <property type="entry name" value="SF2_C_DEAD"/>
    <property type="match status" value="1"/>
</dbReference>
<dbReference type="PANTHER" id="PTHR47958">
    <property type="entry name" value="ATP-DEPENDENT RNA HELICASE DBP3"/>
    <property type="match status" value="1"/>
</dbReference>
<dbReference type="OrthoDB" id="196131at2759"/>
<evidence type="ECO:0000256" key="7">
    <source>
        <dbReference type="PROSITE-ProRule" id="PRU00552"/>
    </source>
</evidence>
<dbReference type="PROSITE" id="PS00039">
    <property type="entry name" value="DEAD_ATP_HELICASE"/>
    <property type="match status" value="1"/>
</dbReference>
<feature type="domain" description="Helicase ATP-binding" evidence="9">
    <location>
        <begin position="150"/>
        <end position="325"/>
    </location>
</feature>
<feature type="compositionally biased region" description="Gly residues" evidence="8">
    <location>
        <begin position="557"/>
        <end position="569"/>
    </location>
</feature>
<dbReference type="RefSeq" id="XP_038064444.1">
    <property type="nucleotide sequence ID" value="XM_038208516.1"/>
</dbReference>
<keyword evidence="4" id="KW-0347">Helicase</keyword>
<keyword evidence="13" id="KW-1185">Reference proteome</keyword>
<evidence type="ECO:0000256" key="2">
    <source>
        <dbReference type="ARBA" id="ARBA00022741"/>
    </source>
</evidence>
<evidence type="ECO:0000259" key="11">
    <source>
        <dbReference type="PROSITE" id="PS51195"/>
    </source>
</evidence>
<evidence type="ECO:0000259" key="9">
    <source>
        <dbReference type="PROSITE" id="PS51192"/>
    </source>
</evidence>
<reference evidence="12" key="1">
    <citation type="submission" date="2022-11" db="UniProtKB">
        <authorList>
            <consortium name="EnsemblMetazoa"/>
        </authorList>
    </citation>
    <scope>IDENTIFICATION</scope>
</reference>
<feature type="region of interest" description="Disordered" evidence="8">
    <location>
        <begin position="508"/>
        <end position="654"/>
    </location>
</feature>
<sequence>MSRYERERPFDSSGRSDRRGGGGFRGGSGSFGGGGPPRFGGRGGGRGGGMGGGGLREKFGQPGERLRKPRWDQAKLTPFEKNFYKEHPDVSNRPQVDIDRFSGERSITTKGRNCPRPVFRFSEACFPDYVINELQKCGFTEPTAIQAQGWPLAMSGRDMVGVAQTGSGKTLSYILPSIVHINHQPFLERGDGPICLVLAPTRELAQQVQSVAFQFGRTSKIKSTCVYGGASKGPQLRDLERGSEIVIATPGRLIDFLEGGKTNLARCTYVVLDEADRMLDMGFEPQIRKIMEQIRPDRQVLMWSATWPKEVCSLAEDFLRDYLTVNIGSLTLSANHNILQIIDVCDDFQKDEKLIKLLEQIMGEKENKTLIFAETKRRTDELTRKMRKDGWPAMCIHGDKSQPERDWVLNEFRSGKAPILVATDVASRGLDVHDIKFVINYDYPNSSEDYVHRIGRTARSENTGTAYTFFTSNNARQANELIQVLQEAKQKVHPKLIQLAQSARAFGRGRQRYRQGGSHRGSSDGYGGSNRGRNAGYNGTTVNEKYGNNDFSHTNSRGGGNPGNVGGRGGFRERGGEYGASRRDGPYGEGNNGNGPFGNGNQRKSGPPSGFQGAYSEHGMHTDKHSSHGKEQRGFQPPTNQGPPNHPGRRPAMHMNQPQQFNIAGPKHIIKSDQTQEQGIAQQRNMIQHAGGHNSQQPSRQNVQQQQQQQQQQQPKIQLPKQKQKIDTSTLQQQAAAFAAQQQAQQAQPQTAMSSQQLQAPAAAGMDPAAYTAAQQQYMQYYQAMAYWQQYQQSTAPSANK</sequence>
<feature type="compositionally biased region" description="Low complexity" evidence="8">
    <location>
        <begin position="696"/>
        <end position="721"/>
    </location>
</feature>
<feature type="compositionally biased region" description="Basic and acidic residues" evidence="8">
    <location>
        <begin position="618"/>
        <end position="633"/>
    </location>
</feature>
<keyword evidence="3" id="KW-0378">Hydrolase</keyword>
<keyword evidence="5" id="KW-0067">ATP-binding</keyword>
<dbReference type="AlphaFoldDB" id="A0A914ALY5"/>
<evidence type="ECO:0000259" key="10">
    <source>
        <dbReference type="PROSITE" id="PS51194"/>
    </source>
</evidence>
<feature type="region of interest" description="Disordered" evidence="8">
    <location>
        <begin position="689"/>
        <end position="730"/>
    </location>
</feature>
<proteinExistence type="predicted"/>
<feature type="compositionally biased region" description="Basic and acidic residues" evidence="8">
    <location>
        <begin position="570"/>
        <end position="586"/>
    </location>
</feature>
<dbReference type="SMART" id="SM00487">
    <property type="entry name" value="DEXDc"/>
    <property type="match status" value="1"/>
</dbReference>
<dbReference type="InterPro" id="IPR011545">
    <property type="entry name" value="DEAD/DEAH_box_helicase_dom"/>
</dbReference>
<dbReference type="PROSITE" id="PS51192">
    <property type="entry name" value="HELICASE_ATP_BIND_1"/>
    <property type="match status" value="1"/>
</dbReference>
<dbReference type="OMA" id="YAMPYVM"/>
<evidence type="ECO:0000256" key="5">
    <source>
        <dbReference type="ARBA" id="ARBA00022840"/>
    </source>
</evidence>
<feature type="region of interest" description="Disordered" evidence="8">
    <location>
        <begin position="1"/>
        <end position="72"/>
    </location>
</feature>
<evidence type="ECO:0000256" key="3">
    <source>
        <dbReference type="ARBA" id="ARBA00022801"/>
    </source>
</evidence>
<dbReference type="InterPro" id="IPR000629">
    <property type="entry name" value="RNA-helicase_DEAD-box_CS"/>
</dbReference>
<dbReference type="GeneID" id="119734892"/>
<dbReference type="SUPFAM" id="SSF52540">
    <property type="entry name" value="P-loop containing nucleoside triphosphate hydrolases"/>
    <property type="match status" value="1"/>
</dbReference>
<dbReference type="FunFam" id="3.40.50.300:FF:000079">
    <property type="entry name" value="probable ATP-dependent RNA helicase DDX17"/>
    <property type="match status" value="1"/>
</dbReference>
<dbReference type="Proteomes" id="UP000887568">
    <property type="component" value="Unplaced"/>
</dbReference>
<dbReference type="Gene3D" id="3.40.50.300">
    <property type="entry name" value="P-loop containing nucleotide triphosphate hydrolases"/>
    <property type="match status" value="2"/>
</dbReference>
<feature type="compositionally biased region" description="Gly residues" evidence="8">
    <location>
        <begin position="21"/>
        <end position="54"/>
    </location>
</feature>
<dbReference type="InterPro" id="IPR014001">
    <property type="entry name" value="Helicase_ATP-bd"/>
</dbReference>
<accession>A0A914ALY5</accession>
<dbReference type="SMART" id="SM00490">
    <property type="entry name" value="HELICc"/>
    <property type="match status" value="1"/>
</dbReference>
<dbReference type="Pfam" id="PF00270">
    <property type="entry name" value="DEAD"/>
    <property type="match status" value="1"/>
</dbReference>
<dbReference type="Pfam" id="PF00271">
    <property type="entry name" value="Helicase_C"/>
    <property type="match status" value="1"/>
</dbReference>
<dbReference type="PROSITE" id="PS51194">
    <property type="entry name" value="HELICASE_CTER"/>
    <property type="match status" value="1"/>
</dbReference>
<dbReference type="InterPro" id="IPR027417">
    <property type="entry name" value="P-loop_NTPase"/>
</dbReference>
<evidence type="ECO:0000256" key="4">
    <source>
        <dbReference type="ARBA" id="ARBA00022806"/>
    </source>
</evidence>
<name>A0A914ALY5_PATMI</name>
<feature type="short sequence motif" description="Q motif" evidence="7">
    <location>
        <begin position="119"/>
        <end position="147"/>
    </location>
</feature>
<organism evidence="12 13">
    <name type="scientific">Patiria miniata</name>
    <name type="common">Bat star</name>
    <name type="synonym">Asterina miniata</name>
    <dbReference type="NCBI Taxonomy" id="46514"/>
    <lineage>
        <taxon>Eukaryota</taxon>
        <taxon>Metazoa</taxon>
        <taxon>Echinodermata</taxon>
        <taxon>Eleutherozoa</taxon>
        <taxon>Asterozoa</taxon>
        <taxon>Asteroidea</taxon>
        <taxon>Valvatacea</taxon>
        <taxon>Valvatida</taxon>
        <taxon>Asterinidae</taxon>
        <taxon>Patiria</taxon>
    </lineage>
</organism>
<evidence type="ECO:0000313" key="12">
    <source>
        <dbReference type="EnsemblMetazoa" id="XP_038064444.1"/>
    </source>
</evidence>
<protein>
    <recommendedName>
        <fullName evidence="1">RNA helicase</fullName>
        <ecNumber evidence="1">3.6.4.13</ecNumber>
    </recommendedName>
</protein>
<evidence type="ECO:0000256" key="8">
    <source>
        <dbReference type="SAM" id="MobiDB-lite"/>
    </source>
</evidence>
<dbReference type="GO" id="GO:0016787">
    <property type="term" value="F:hydrolase activity"/>
    <property type="evidence" value="ECO:0007669"/>
    <property type="project" value="UniProtKB-KW"/>
</dbReference>
<keyword evidence="2" id="KW-0547">Nucleotide-binding</keyword>
<feature type="domain" description="DEAD-box RNA helicase Q" evidence="11">
    <location>
        <begin position="119"/>
        <end position="147"/>
    </location>
</feature>
<evidence type="ECO:0000256" key="6">
    <source>
        <dbReference type="ARBA" id="ARBA00047984"/>
    </source>
</evidence>
<dbReference type="GO" id="GO:0003676">
    <property type="term" value="F:nucleic acid binding"/>
    <property type="evidence" value="ECO:0007669"/>
    <property type="project" value="InterPro"/>
</dbReference>
<dbReference type="EC" id="3.6.4.13" evidence="1"/>
<evidence type="ECO:0000313" key="13">
    <source>
        <dbReference type="Proteomes" id="UP000887568"/>
    </source>
</evidence>
<dbReference type="FunFam" id="3.40.50.300:FF:000008">
    <property type="entry name" value="ATP-dependent RNA helicase RhlB"/>
    <property type="match status" value="1"/>
</dbReference>
<dbReference type="GO" id="GO:0003724">
    <property type="term" value="F:RNA helicase activity"/>
    <property type="evidence" value="ECO:0007669"/>
    <property type="project" value="UniProtKB-EC"/>
</dbReference>
<feature type="compositionally biased region" description="Basic and acidic residues" evidence="8">
    <location>
        <begin position="55"/>
        <end position="72"/>
    </location>
</feature>
<dbReference type="GO" id="GO:0005524">
    <property type="term" value="F:ATP binding"/>
    <property type="evidence" value="ECO:0007669"/>
    <property type="project" value="UniProtKB-KW"/>
</dbReference>
<feature type="compositionally biased region" description="Basic and acidic residues" evidence="8">
    <location>
        <begin position="1"/>
        <end position="20"/>
    </location>
</feature>
<dbReference type="PROSITE" id="PS51195">
    <property type="entry name" value="Q_MOTIF"/>
    <property type="match status" value="1"/>
</dbReference>
<feature type="compositionally biased region" description="Gly residues" evidence="8">
    <location>
        <begin position="587"/>
        <end position="598"/>
    </location>
</feature>
<dbReference type="InterPro" id="IPR001650">
    <property type="entry name" value="Helicase_C-like"/>
</dbReference>